<dbReference type="Proteomes" id="UP000000235">
    <property type="component" value="Chromosome"/>
</dbReference>
<feature type="transmembrane region" description="Helical" evidence="6">
    <location>
        <begin position="265"/>
        <end position="288"/>
    </location>
</feature>
<dbReference type="AlphaFoldDB" id="A4X7A3"/>
<dbReference type="GO" id="GO:0022857">
    <property type="term" value="F:transmembrane transporter activity"/>
    <property type="evidence" value="ECO:0007669"/>
    <property type="project" value="InterPro"/>
</dbReference>
<feature type="transmembrane region" description="Helical" evidence="6">
    <location>
        <begin position="300"/>
        <end position="318"/>
    </location>
</feature>
<evidence type="ECO:0000313" key="9">
    <source>
        <dbReference type="Proteomes" id="UP000000235"/>
    </source>
</evidence>
<feature type="transmembrane region" description="Helical" evidence="6">
    <location>
        <begin position="369"/>
        <end position="389"/>
    </location>
</feature>
<feature type="transmembrane region" description="Helical" evidence="6">
    <location>
        <begin position="236"/>
        <end position="259"/>
    </location>
</feature>
<evidence type="ECO:0000256" key="4">
    <source>
        <dbReference type="ARBA" id="ARBA00022989"/>
    </source>
</evidence>
<feature type="transmembrane region" description="Helical" evidence="6">
    <location>
        <begin position="64"/>
        <end position="84"/>
    </location>
</feature>
<protein>
    <submittedName>
        <fullName evidence="8">Major facilitator superfamily MFS_1</fullName>
    </submittedName>
</protein>
<evidence type="ECO:0000313" key="8">
    <source>
        <dbReference type="EMBL" id="ABP54753.1"/>
    </source>
</evidence>
<keyword evidence="3 6" id="KW-0812">Transmembrane</keyword>
<accession>A4X7A3</accession>
<dbReference type="InterPro" id="IPR011701">
    <property type="entry name" value="MFS"/>
</dbReference>
<evidence type="ECO:0000256" key="5">
    <source>
        <dbReference type="ARBA" id="ARBA00023136"/>
    </source>
</evidence>
<feature type="transmembrane region" description="Helical" evidence="6">
    <location>
        <begin position="324"/>
        <end position="348"/>
    </location>
</feature>
<feature type="transmembrane region" description="Helical" evidence="6">
    <location>
        <begin position="38"/>
        <end position="58"/>
    </location>
</feature>
<dbReference type="CDD" id="cd06173">
    <property type="entry name" value="MFS_MefA_like"/>
    <property type="match status" value="1"/>
</dbReference>
<proteinExistence type="predicted"/>
<dbReference type="PROSITE" id="PS50850">
    <property type="entry name" value="MFS"/>
    <property type="match status" value="1"/>
</dbReference>
<gene>
    <name evidence="8" type="ordered locus">Strop_2303</name>
</gene>
<feature type="transmembrane region" description="Helical" evidence="6">
    <location>
        <begin position="395"/>
        <end position="414"/>
    </location>
</feature>
<reference evidence="9" key="1">
    <citation type="journal article" date="2007" name="Proc. Natl. Acad. Sci. U.S.A.">
        <title>Genome sequencing reveals complex secondary metabolome in the marine actinomycete Salinispora tropica.</title>
        <authorList>
            <person name="Udwary D.W."/>
            <person name="Zeigler L."/>
            <person name="Asolkar R.N."/>
            <person name="Singan V."/>
            <person name="Lapidus A."/>
            <person name="Fenical W."/>
            <person name="Jensen P.R."/>
            <person name="Moore B.S."/>
        </authorList>
    </citation>
    <scope>NUCLEOTIDE SEQUENCE [LARGE SCALE GENOMIC DNA]</scope>
    <source>
        <strain evidence="9">ATCC BAA-916 / DSM 44818 / CNB-440</strain>
    </source>
</reference>
<dbReference type="InterPro" id="IPR020846">
    <property type="entry name" value="MFS_dom"/>
</dbReference>
<dbReference type="STRING" id="369723.Strop_2303"/>
<dbReference type="Pfam" id="PF07690">
    <property type="entry name" value="MFS_1"/>
    <property type="match status" value="1"/>
</dbReference>
<keyword evidence="2" id="KW-1003">Cell membrane</keyword>
<evidence type="ECO:0000256" key="6">
    <source>
        <dbReference type="SAM" id="Phobius"/>
    </source>
</evidence>
<organism evidence="8 9">
    <name type="scientific">Salinispora tropica (strain ATCC BAA-916 / DSM 44818 / JCM 13857 / NBRC 105044 / CNB-440)</name>
    <dbReference type="NCBI Taxonomy" id="369723"/>
    <lineage>
        <taxon>Bacteria</taxon>
        <taxon>Bacillati</taxon>
        <taxon>Actinomycetota</taxon>
        <taxon>Actinomycetes</taxon>
        <taxon>Micromonosporales</taxon>
        <taxon>Micromonosporaceae</taxon>
        <taxon>Salinispora</taxon>
    </lineage>
</organism>
<dbReference type="Gene3D" id="1.20.1250.20">
    <property type="entry name" value="MFS general substrate transporter like domains"/>
    <property type="match status" value="1"/>
</dbReference>
<dbReference type="HOGENOM" id="CLU_034180_13_2_11"/>
<dbReference type="PANTHER" id="PTHR23513">
    <property type="entry name" value="INTEGRAL MEMBRANE EFFLUX PROTEIN-RELATED"/>
    <property type="match status" value="1"/>
</dbReference>
<dbReference type="KEGG" id="stp:Strop_2303"/>
<keyword evidence="4 6" id="KW-1133">Transmembrane helix</keyword>
<evidence type="ECO:0000256" key="3">
    <source>
        <dbReference type="ARBA" id="ARBA00022692"/>
    </source>
</evidence>
<dbReference type="EMBL" id="CP000667">
    <property type="protein sequence ID" value="ABP54753.1"/>
    <property type="molecule type" value="Genomic_DNA"/>
</dbReference>
<sequence>MTKPLVRADPAPPRRPRFPRLLQQTDFRRYWSAQTVSLFGDQITMLAMPLLAVLALGAGPAEMGYLTAASLLPNLLFSLPAGAWMDRYPRRRQVMIIADLGRAGLLLAVPLLWWADALNLPLLCVVAFLIGVLSVFFGVAHSSLFASLVQRQNYVDANSLISGSRAMSDVAGPSIGGVLVQVLTAPVALVADVLTYLTSAVFLTRTTVTEHPAQTGPGMGMATGVRYVARSAVLRAVLLGLTTLNLFNFMFAALFVLYVTTELGVSPGVLGLVIGAGAFGGLLGAAVTGPLSRRIGIGPAVILGLVVFPAPLILVPLAGGPRPLVLALLLTAEFVSALGVMILDIAAGSVQIAATPKTMLAVVSGVRRTVNYGIRPVGALIGGALGATIGVRPALWIASLGALLGAFWVVFSPLRTMRTLPEEWHPPAAGPVGSN</sequence>
<dbReference type="PANTHER" id="PTHR23513:SF6">
    <property type="entry name" value="MAJOR FACILITATOR SUPERFAMILY ASSOCIATED DOMAIN-CONTAINING PROTEIN"/>
    <property type="match status" value="1"/>
</dbReference>
<feature type="domain" description="Major facilitator superfamily (MFS) profile" evidence="7">
    <location>
        <begin position="228"/>
        <end position="435"/>
    </location>
</feature>
<dbReference type="InterPro" id="IPR036259">
    <property type="entry name" value="MFS_trans_sf"/>
</dbReference>
<feature type="transmembrane region" description="Helical" evidence="6">
    <location>
        <begin position="120"/>
        <end position="140"/>
    </location>
</feature>
<dbReference type="eggNOG" id="COG2814">
    <property type="taxonomic scope" value="Bacteria"/>
</dbReference>
<evidence type="ECO:0000256" key="1">
    <source>
        <dbReference type="ARBA" id="ARBA00004651"/>
    </source>
</evidence>
<evidence type="ECO:0000259" key="7">
    <source>
        <dbReference type="PROSITE" id="PS50850"/>
    </source>
</evidence>
<name>A4X7A3_SALTO</name>
<evidence type="ECO:0000256" key="2">
    <source>
        <dbReference type="ARBA" id="ARBA00022475"/>
    </source>
</evidence>
<dbReference type="InterPro" id="IPR022324">
    <property type="entry name" value="Bacilysin_exporter_BacE_put"/>
</dbReference>
<dbReference type="GO" id="GO:0005886">
    <property type="term" value="C:plasma membrane"/>
    <property type="evidence" value="ECO:0007669"/>
    <property type="project" value="UniProtKB-SubCell"/>
</dbReference>
<keyword evidence="5 6" id="KW-0472">Membrane</keyword>
<dbReference type="PATRIC" id="fig|369723.5.peg.2366"/>
<comment type="subcellular location">
    <subcellularLocation>
        <location evidence="1">Cell membrane</location>
        <topology evidence="1">Multi-pass membrane protein</topology>
    </subcellularLocation>
</comment>
<keyword evidence="9" id="KW-1185">Reference proteome</keyword>
<dbReference type="SUPFAM" id="SSF103473">
    <property type="entry name" value="MFS general substrate transporter"/>
    <property type="match status" value="1"/>
</dbReference>
<dbReference type="PRINTS" id="PR01988">
    <property type="entry name" value="EXPORTERBACE"/>
</dbReference>
<dbReference type="RefSeq" id="WP_012013534.1">
    <property type="nucleotide sequence ID" value="NC_009380.1"/>
</dbReference>